<reference evidence="9 10" key="1">
    <citation type="journal article" date="2011" name="Science">
        <title>The Selaginella genome identifies genetic changes associated with the evolution of vascular plants.</title>
        <authorList>
            <person name="Banks J.A."/>
            <person name="Nishiyama T."/>
            <person name="Hasebe M."/>
            <person name="Bowman J.L."/>
            <person name="Gribskov M."/>
            <person name="dePamphilis C."/>
            <person name="Albert V.A."/>
            <person name="Aono N."/>
            <person name="Aoyama T."/>
            <person name="Ambrose B.A."/>
            <person name="Ashton N.W."/>
            <person name="Axtell M.J."/>
            <person name="Barker E."/>
            <person name="Barker M.S."/>
            <person name="Bennetzen J.L."/>
            <person name="Bonawitz N.D."/>
            <person name="Chapple C."/>
            <person name="Cheng C."/>
            <person name="Correa L.G."/>
            <person name="Dacre M."/>
            <person name="DeBarry J."/>
            <person name="Dreyer I."/>
            <person name="Elias M."/>
            <person name="Engstrom E.M."/>
            <person name="Estelle M."/>
            <person name="Feng L."/>
            <person name="Finet C."/>
            <person name="Floyd S.K."/>
            <person name="Frommer W.B."/>
            <person name="Fujita T."/>
            <person name="Gramzow L."/>
            <person name="Gutensohn M."/>
            <person name="Harholt J."/>
            <person name="Hattori M."/>
            <person name="Heyl A."/>
            <person name="Hirai T."/>
            <person name="Hiwatashi Y."/>
            <person name="Ishikawa M."/>
            <person name="Iwata M."/>
            <person name="Karol K.G."/>
            <person name="Koehler B."/>
            <person name="Kolukisaoglu U."/>
            <person name="Kubo M."/>
            <person name="Kurata T."/>
            <person name="Lalonde S."/>
            <person name="Li K."/>
            <person name="Li Y."/>
            <person name="Litt A."/>
            <person name="Lyons E."/>
            <person name="Manning G."/>
            <person name="Maruyama T."/>
            <person name="Michael T.P."/>
            <person name="Mikami K."/>
            <person name="Miyazaki S."/>
            <person name="Morinaga S."/>
            <person name="Murata T."/>
            <person name="Mueller-Roeber B."/>
            <person name="Nelson D.R."/>
            <person name="Obara M."/>
            <person name="Oguri Y."/>
            <person name="Olmstead R.G."/>
            <person name="Onodera N."/>
            <person name="Petersen B.L."/>
            <person name="Pils B."/>
            <person name="Prigge M."/>
            <person name="Rensing S.A."/>
            <person name="Riano-Pachon D.M."/>
            <person name="Roberts A.W."/>
            <person name="Sato Y."/>
            <person name="Scheller H.V."/>
            <person name="Schulz B."/>
            <person name="Schulz C."/>
            <person name="Shakirov E.V."/>
            <person name="Shibagaki N."/>
            <person name="Shinohara N."/>
            <person name="Shippen D.E."/>
            <person name="Soerensen I."/>
            <person name="Sotooka R."/>
            <person name="Sugimoto N."/>
            <person name="Sugita M."/>
            <person name="Sumikawa N."/>
            <person name="Tanurdzic M."/>
            <person name="Theissen G."/>
            <person name="Ulvskov P."/>
            <person name="Wakazuki S."/>
            <person name="Weng J.K."/>
            <person name="Willats W.W."/>
            <person name="Wipf D."/>
            <person name="Wolf P.G."/>
            <person name="Yang L."/>
            <person name="Zimmer A.D."/>
            <person name="Zhu Q."/>
            <person name="Mitros T."/>
            <person name="Hellsten U."/>
            <person name="Loque D."/>
            <person name="Otillar R."/>
            <person name="Salamov A."/>
            <person name="Schmutz J."/>
            <person name="Shapiro H."/>
            <person name="Lindquist E."/>
            <person name="Lucas S."/>
            <person name="Rokhsar D."/>
            <person name="Grigoriev I.V."/>
        </authorList>
    </citation>
    <scope>NUCLEOTIDE SEQUENCE [LARGE SCALE GENOMIC DNA]</scope>
</reference>
<dbReference type="Gene3D" id="3.40.850.10">
    <property type="entry name" value="Kinesin motor domain"/>
    <property type="match status" value="1"/>
</dbReference>
<gene>
    <name evidence="9" type="ORF">SELMODRAFT_404718</name>
</gene>
<keyword evidence="3 7" id="KW-0067">ATP-binding</keyword>
<dbReference type="OMA" id="TECISHP"/>
<dbReference type="PROSITE" id="PS50067">
    <property type="entry name" value="KINESIN_MOTOR_2"/>
    <property type="match status" value="1"/>
</dbReference>
<evidence type="ECO:0000256" key="7">
    <source>
        <dbReference type="PROSITE-ProRule" id="PRU00283"/>
    </source>
</evidence>
<dbReference type="InterPro" id="IPR001752">
    <property type="entry name" value="Kinesin_motor_dom"/>
</dbReference>
<dbReference type="PANTHER" id="PTHR37739">
    <property type="entry name" value="KINESIN-LIKE PROTEIN KIN-12D"/>
    <property type="match status" value="1"/>
</dbReference>
<keyword evidence="1" id="KW-0493">Microtubule</keyword>
<protein>
    <recommendedName>
        <fullName evidence="8">Kinesin motor domain-containing protein</fullName>
    </recommendedName>
</protein>
<dbReference type="GO" id="GO:0003777">
    <property type="term" value="F:microtubule motor activity"/>
    <property type="evidence" value="ECO:0007669"/>
    <property type="project" value="InterPro"/>
</dbReference>
<dbReference type="GO" id="GO:0007018">
    <property type="term" value="P:microtubule-based movement"/>
    <property type="evidence" value="ECO:0007669"/>
    <property type="project" value="InterPro"/>
</dbReference>
<dbReference type="GO" id="GO:0005524">
    <property type="term" value="F:ATP binding"/>
    <property type="evidence" value="ECO:0007669"/>
    <property type="project" value="UniProtKB-UniRule"/>
</dbReference>
<evidence type="ECO:0000256" key="3">
    <source>
        <dbReference type="ARBA" id="ARBA00022840"/>
    </source>
</evidence>
<keyword evidence="5 7" id="KW-0505">Motor protein</keyword>
<feature type="domain" description="Kinesin motor" evidence="8">
    <location>
        <begin position="76"/>
        <end position="175"/>
    </location>
</feature>
<keyword evidence="4" id="KW-0175">Coiled coil</keyword>
<evidence type="ECO:0000313" key="9">
    <source>
        <dbReference type="EMBL" id="EFJ36583.1"/>
    </source>
</evidence>
<sequence length="175" mass="19008">MPPSASFSCSSSSSLSRLNEVQEGQDRHLRCKLDWDRLPLETDTGVKVVLRVRPLISKEQEEAAARSLFVQHVFVVGSPMVAHCLDGFNCSMFAFGQTGSGKTYTMWGSIPKSGSLSDEAGIAPRFFKALFLRIEQPAGSAISMQIYNEQIRDLVEPATKDLQISGSGPPGALAE</sequence>
<evidence type="ECO:0000256" key="4">
    <source>
        <dbReference type="ARBA" id="ARBA00023054"/>
    </source>
</evidence>
<dbReference type="STRING" id="88036.D8QW67"/>
<dbReference type="Proteomes" id="UP000001514">
    <property type="component" value="Unassembled WGS sequence"/>
</dbReference>
<keyword evidence="10" id="KW-1185">Reference proteome</keyword>
<dbReference type="InterPro" id="IPR036961">
    <property type="entry name" value="Kinesin_motor_dom_sf"/>
</dbReference>
<dbReference type="InterPro" id="IPR027417">
    <property type="entry name" value="P-loop_NTPase"/>
</dbReference>
<evidence type="ECO:0000313" key="10">
    <source>
        <dbReference type="Proteomes" id="UP000001514"/>
    </source>
</evidence>
<proteinExistence type="inferred from homology"/>
<dbReference type="GO" id="GO:0008017">
    <property type="term" value="F:microtubule binding"/>
    <property type="evidence" value="ECO:0007669"/>
    <property type="project" value="InterPro"/>
</dbReference>
<comment type="similarity">
    <text evidence="6">Belongs to the TRAFAC class myosin-kinesin ATPase superfamily. Kinesin family. KIN-12 subfamily.</text>
</comment>
<name>D8QW67_SELML</name>
<evidence type="ECO:0000256" key="2">
    <source>
        <dbReference type="ARBA" id="ARBA00022741"/>
    </source>
</evidence>
<dbReference type="SUPFAM" id="SSF52540">
    <property type="entry name" value="P-loop containing nucleoside triphosphate hydrolases"/>
    <property type="match status" value="1"/>
</dbReference>
<dbReference type="InParanoid" id="D8QW67"/>
<dbReference type="InterPro" id="IPR044986">
    <property type="entry name" value="KIF15/KIN-12"/>
</dbReference>
<accession>D8QW67</accession>
<dbReference type="KEGG" id="smo:SELMODRAFT_404718"/>
<evidence type="ECO:0000259" key="8">
    <source>
        <dbReference type="PROSITE" id="PS50067"/>
    </source>
</evidence>
<dbReference type="AlphaFoldDB" id="D8QW67"/>
<dbReference type="EMBL" id="GL377567">
    <property type="protein sequence ID" value="EFJ36583.1"/>
    <property type="molecule type" value="Genomic_DNA"/>
</dbReference>
<keyword evidence="2 7" id="KW-0547">Nucleotide-binding</keyword>
<dbReference type="HOGENOM" id="CLU_1535100_0_0_1"/>
<organism evidence="10">
    <name type="scientific">Selaginella moellendorffii</name>
    <name type="common">Spikemoss</name>
    <dbReference type="NCBI Taxonomy" id="88036"/>
    <lineage>
        <taxon>Eukaryota</taxon>
        <taxon>Viridiplantae</taxon>
        <taxon>Streptophyta</taxon>
        <taxon>Embryophyta</taxon>
        <taxon>Tracheophyta</taxon>
        <taxon>Lycopodiopsida</taxon>
        <taxon>Selaginellales</taxon>
        <taxon>Selaginellaceae</taxon>
        <taxon>Selaginella</taxon>
    </lineage>
</organism>
<evidence type="ECO:0000256" key="5">
    <source>
        <dbReference type="ARBA" id="ARBA00023175"/>
    </source>
</evidence>
<dbReference type="Pfam" id="PF00225">
    <property type="entry name" value="Kinesin"/>
    <property type="match status" value="1"/>
</dbReference>
<feature type="binding site" evidence="7">
    <location>
        <begin position="96"/>
        <end position="103"/>
    </location>
    <ligand>
        <name>ATP</name>
        <dbReference type="ChEBI" id="CHEBI:30616"/>
    </ligand>
</feature>
<dbReference type="PANTHER" id="PTHR37739:SF16">
    <property type="entry name" value="KINESIN-LIKE PROTEIN"/>
    <property type="match status" value="1"/>
</dbReference>
<dbReference type="SMART" id="SM00129">
    <property type="entry name" value="KISc"/>
    <property type="match status" value="1"/>
</dbReference>
<dbReference type="eggNOG" id="KOG4280">
    <property type="taxonomic scope" value="Eukaryota"/>
</dbReference>
<dbReference type="Gramene" id="EFJ36583">
    <property type="protein sequence ID" value="EFJ36583"/>
    <property type="gene ID" value="SELMODRAFT_404718"/>
</dbReference>
<evidence type="ECO:0000256" key="6">
    <source>
        <dbReference type="ARBA" id="ARBA00034488"/>
    </source>
</evidence>
<dbReference type="GO" id="GO:0005874">
    <property type="term" value="C:microtubule"/>
    <property type="evidence" value="ECO:0007669"/>
    <property type="project" value="UniProtKB-KW"/>
</dbReference>
<evidence type="ECO:0000256" key="1">
    <source>
        <dbReference type="ARBA" id="ARBA00022701"/>
    </source>
</evidence>